<dbReference type="Proteomes" id="UP000229055">
    <property type="component" value="Chromosome"/>
</dbReference>
<dbReference type="EMBL" id="CP022932">
    <property type="protein sequence ID" value="ASV34156.1"/>
    <property type="molecule type" value="Genomic_DNA"/>
</dbReference>
<keyword evidence="1" id="KW-0472">Membrane</keyword>
<name>A0A2D3SZL3_9ENTR</name>
<protein>
    <submittedName>
        <fullName evidence="3">Uncharacterized protein</fullName>
    </submittedName>
</protein>
<gene>
    <name evidence="3" type="ORF">BJP43_08165</name>
    <name evidence="2" type="ORF">CJJ18_09575</name>
</gene>
<dbReference type="AlphaFoldDB" id="A0A2D3SZL3"/>
<reference evidence="3" key="4">
    <citation type="journal article" date="2018" name="Genome Biol. Evol.">
        <title>Culture-Facilitated Comparative Genomics of the Facultative Symbiont Hamiltonella defensa.</title>
        <authorList>
            <person name="Chevignon G."/>
            <person name="Boyd B.M."/>
            <person name="Brandt J.W."/>
            <person name="Oliver K.M."/>
            <person name="Strand M.R."/>
        </authorList>
    </citation>
    <scope>NUCLEOTIDE SEQUENCE</scope>
    <source>
        <strain evidence="3">ZA17</strain>
    </source>
</reference>
<feature type="transmembrane region" description="Helical" evidence="1">
    <location>
        <begin position="7"/>
        <end position="29"/>
    </location>
</feature>
<feature type="transmembrane region" description="Helical" evidence="1">
    <location>
        <begin position="35"/>
        <end position="52"/>
    </location>
</feature>
<keyword evidence="1" id="KW-0812">Transmembrane</keyword>
<reference evidence="4" key="3">
    <citation type="submission" date="2017-11" db="EMBL/GenBank/DDBJ databases">
        <title>PacBio sequencing of new strain of the secondary endosymbiont Candidatus Hamiltonella defensa.</title>
        <authorList>
            <person name="Strand M.R."/>
            <person name="Oliver K."/>
        </authorList>
    </citation>
    <scope>NUCLEOTIDE SEQUENCE [LARGE SCALE GENOMIC DNA]</scope>
    <source>
        <strain evidence="4">ZA17</strain>
    </source>
</reference>
<evidence type="ECO:0000313" key="3">
    <source>
        <dbReference type="EMBL" id="ATW34232.1"/>
    </source>
</evidence>
<accession>A0A2D3SZL3</accession>
<keyword evidence="1" id="KW-1133">Transmembrane helix</keyword>
<dbReference type="EMBL" id="CP017613">
    <property type="protein sequence ID" value="ATW34232.1"/>
    <property type="molecule type" value="Genomic_DNA"/>
</dbReference>
<proteinExistence type="predicted"/>
<evidence type="ECO:0000313" key="2">
    <source>
        <dbReference type="EMBL" id="ASV34156.1"/>
    </source>
</evidence>
<reference evidence="4" key="1">
    <citation type="submission" date="2016-10" db="EMBL/GenBank/DDBJ databases">
        <authorList>
            <person name="Chevignon G."/>
        </authorList>
    </citation>
    <scope>NUCLEOTIDE SEQUENCE [LARGE SCALE GENOMIC DNA]</scope>
    <source>
        <strain evidence="4">ZA17</strain>
    </source>
</reference>
<dbReference type="Proteomes" id="UP000792865">
    <property type="component" value="Chromosome"/>
</dbReference>
<evidence type="ECO:0000256" key="1">
    <source>
        <dbReference type="SAM" id="Phobius"/>
    </source>
</evidence>
<organism evidence="3 4">
    <name type="scientific">Candidatus Williamhamiltonella defendens</name>
    <dbReference type="NCBI Taxonomy" id="138072"/>
    <lineage>
        <taxon>Bacteria</taxon>
        <taxon>Pseudomonadati</taxon>
        <taxon>Pseudomonadota</taxon>
        <taxon>Gammaproteobacteria</taxon>
        <taxon>Enterobacterales</taxon>
        <taxon>Enterobacteriaceae</taxon>
        <taxon>aphid secondary symbionts</taxon>
        <taxon>Candidatus Williamhamiltonella</taxon>
    </lineage>
</organism>
<reference evidence="2" key="2">
    <citation type="submission" date="2017-08" db="EMBL/GenBank/DDBJ databases">
        <title>Genome sequence of Candidatus Hamiltonella defensa from Acyrthosiphon pisum strain MI47.</title>
        <authorList>
            <person name="Patel V.A."/>
            <person name="Chevignon G."/>
            <person name="Russell J.A."/>
            <person name="Oliver K.M."/>
        </authorList>
    </citation>
    <scope>NUCLEOTIDE SEQUENCE</scope>
    <source>
        <strain evidence="2">MI47</strain>
    </source>
</reference>
<sequence length="61" mass="7081">MMISNQILIGISYYIDVVIISVWVIHFIPLSLQKQGFLLISFLITLMVFNVIPHTEKNFEV</sequence>
<evidence type="ECO:0000313" key="4">
    <source>
        <dbReference type="Proteomes" id="UP000229055"/>
    </source>
</evidence>